<dbReference type="Gene3D" id="3.40.50.150">
    <property type="entry name" value="Vaccinia Virus protein VP39"/>
    <property type="match status" value="1"/>
</dbReference>
<keyword evidence="1 5" id="KW-0489">Methyltransferase</keyword>
<keyword evidence="6" id="KW-1185">Reference proteome</keyword>
<evidence type="ECO:0000256" key="4">
    <source>
        <dbReference type="ARBA" id="ARBA00022842"/>
    </source>
</evidence>
<dbReference type="GO" id="GO:0046872">
    <property type="term" value="F:metal ion binding"/>
    <property type="evidence" value="ECO:0007669"/>
    <property type="project" value="UniProtKB-KW"/>
</dbReference>
<dbReference type="InterPro" id="IPR042086">
    <property type="entry name" value="MeTrfase_capping"/>
</dbReference>
<reference evidence="5" key="1">
    <citation type="journal article" date="2023" name="Science">
        <title>Elucidation of the pathway for biosynthesis of saponin adjuvants from the soapbark tree.</title>
        <authorList>
            <person name="Reed J."/>
            <person name="Orme A."/>
            <person name="El-Demerdash A."/>
            <person name="Owen C."/>
            <person name="Martin L.B.B."/>
            <person name="Misra R.C."/>
            <person name="Kikuchi S."/>
            <person name="Rejzek M."/>
            <person name="Martin A.C."/>
            <person name="Harkess A."/>
            <person name="Leebens-Mack J."/>
            <person name="Louveau T."/>
            <person name="Stephenson M.J."/>
            <person name="Osbourn A."/>
        </authorList>
    </citation>
    <scope>NUCLEOTIDE SEQUENCE</scope>
    <source>
        <strain evidence="5">S10</strain>
    </source>
</reference>
<dbReference type="AlphaFoldDB" id="A0AAD7KNK4"/>
<keyword evidence="4" id="KW-0460">Magnesium</keyword>
<keyword evidence="2" id="KW-0808">Transferase</keyword>
<dbReference type="Proteomes" id="UP001163823">
    <property type="component" value="Chromosome 14"/>
</dbReference>
<name>A0AAD7KNK4_QUISA</name>
<organism evidence="5 6">
    <name type="scientific">Quillaja saponaria</name>
    <name type="common">Soap bark tree</name>
    <dbReference type="NCBI Taxonomy" id="32244"/>
    <lineage>
        <taxon>Eukaryota</taxon>
        <taxon>Viridiplantae</taxon>
        <taxon>Streptophyta</taxon>
        <taxon>Embryophyta</taxon>
        <taxon>Tracheophyta</taxon>
        <taxon>Spermatophyta</taxon>
        <taxon>Magnoliopsida</taxon>
        <taxon>eudicotyledons</taxon>
        <taxon>Gunneridae</taxon>
        <taxon>Pentapetalae</taxon>
        <taxon>rosids</taxon>
        <taxon>fabids</taxon>
        <taxon>Fabales</taxon>
        <taxon>Quillajaceae</taxon>
        <taxon>Quillaja</taxon>
    </lineage>
</organism>
<comment type="caution">
    <text evidence="5">The sequence shown here is derived from an EMBL/GenBank/DDBJ whole genome shotgun (WGS) entry which is preliminary data.</text>
</comment>
<dbReference type="GO" id="GO:0032259">
    <property type="term" value="P:methylation"/>
    <property type="evidence" value="ECO:0007669"/>
    <property type="project" value="UniProtKB-KW"/>
</dbReference>
<protein>
    <submittedName>
        <fullName evidence="5">S-adenosylmethionine-dependent methyltransferase</fullName>
    </submittedName>
</protein>
<dbReference type="InterPro" id="IPR005299">
    <property type="entry name" value="MeTrfase_7"/>
</dbReference>
<gene>
    <name evidence="5" type="ORF">O6P43_032479</name>
</gene>
<dbReference type="KEGG" id="qsa:O6P43_032479"/>
<accession>A0AAD7KNK4</accession>
<evidence type="ECO:0000256" key="2">
    <source>
        <dbReference type="ARBA" id="ARBA00022679"/>
    </source>
</evidence>
<evidence type="ECO:0000256" key="1">
    <source>
        <dbReference type="ARBA" id="ARBA00022603"/>
    </source>
</evidence>
<dbReference type="EMBL" id="JARAOO010000014">
    <property type="protein sequence ID" value="KAJ7942862.1"/>
    <property type="molecule type" value="Genomic_DNA"/>
</dbReference>
<evidence type="ECO:0000313" key="5">
    <source>
        <dbReference type="EMBL" id="KAJ7942862.1"/>
    </source>
</evidence>
<dbReference type="InterPro" id="IPR029063">
    <property type="entry name" value="SAM-dependent_MTases_sf"/>
</dbReference>
<proteinExistence type="predicted"/>
<dbReference type="SUPFAM" id="SSF53335">
    <property type="entry name" value="S-adenosyl-L-methionine-dependent methyltransferases"/>
    <property type="match status" value="1"/>
</dbReference>
<dbReference type="PANTHER" id="PTHR31009">
    <property type="entry name" value="S-ADENOSYL-L-METHIONINE:CARBOXYL METHYLTRANSFERASE FAMILY PROTEIN"/>
    <property type="match status" value="1"/>
</dbReference>
<sequence>MCFLQKAATNNAKTMVDATIAEKFDIKVILSSTSSNTIRIADLGCSVGPNTFTSVQNIIDAVQNKYLQSEGPAYRIPEFHVFFNDHVSNDFNVLFTSLPPDRQYFAAGVPGSFYSRLFPESSLHFVHSSYAIQWLSKVPEELLNKNSKAWNKGRIHYTSAPDEVIEVYAAQFAKDMTTFLEARSKELVVGGMMVLIMPGIANGIAHSDDPVGLMFNFLGSSLIDMVKEGLISEDQVDSFNIPVYTASAREITKLVEKNGCFSIEIIDLTLSRSVASANGQDCTMHMRAGMEGIISKHFGSEIIDELFDRFHKKTEELLYLLESRTKEGSQLLVILKRK</sequence>
<dbReference type="Gene3D" id="1.10.1200.270">
    <property type="entry name" value="Methyltransferase, alpha-helical capping domain"/>
    <property type="match status" value="1"/>
</dbReference>
<dbReference type="Pfam" id="PF03492">
    <property type="entry name" value="Methyltransf_7"/>
    <property type="match status" value="1"/>
</dbReference>
<keyword evidence="3" id="KW-0479">Metal-binding</keyword>
<evidence type="ECO:0000313" key="6">
    <source>
        <dbReference type="Proteomes" id="UP001163823"/>
    </source>
</evidence>
<evidence type="ECO:0000256" key="3">
    <source>
        <dbReference type="ARBA" id="ARBA00022723"/>
    </source>
</evidence>
<dbReference type="GO" id="GO:0008168">
    <property type="term" value="F:methyltransferase activity"/>
    <property type="evidence" value="ECO:0007669"/>
    <property type="project" value="UniProtKB-KW"/>
</dbReference>